<sequence length="554" mass="58937">MADGHNRGDMGDESRFRYRRDDTQANDGRVPRMERPTARDAAPASRADEALAELARLIGDEDPFADFNDPRRAPPPVQPEATRAPAGRQQQAAPAPPPDRRYDDWQPGRRGMREPPPGTPAHMAPTRAAARPDEWTEPSRASVRQGYGSLSRRPDPAAPQEGYEDEYYEEQQPAPQPPERTVTRGGAFTQAAARHDHRDAGLTQRGDYAPQRDEYTQSRTAAAPTQPAARQAQHDPYAQDEAGYAYTAQSRHPHDEQYDEAYDPAYTDDGYMPPHDEDFYEPEPRRKNRTLIVAALAVVAVAVVGVGGVFAYKTFAGKGSSSESASGQPPVIRAGEGPVKTAGPAPTQTSDGQKLIYDRVGGGNPGNERVVPREEQPVDVNAAAAAAAAAQAANPTEPKKVRTLTVRADGSVVNAPSPVPAPPPGVAPIAFAPNQNPVPSGAPAPTPVQTASVAAPAAAPAAPPPAAAPGSAGGFVVQVASQKSEADALGSFKVLQSRYPQLLGTYKASVKKADLGERGIYYRAQVGPFTTREQANDLCQSLRAQGADCLVQKN</sequence>
<reference evidence="4 5" key="3">
    <citation type="journal article" date="2008" name="BMC Genomics">
        <title>The genome of the versatile nitrogen fixer Azorhizobium caulinodans ORS571.</title>
        <authorList>
            <person name="Lee KB."/>
            <person name="Backer P.D."/>
            <person name="Aono T."/>
            <person name="Liu CT."/>
            <person name="Suzuki S."/>
            <person name="Suzuki T."/>
            <person name="Kaneko T."/>
            <person name="Yamada M."/>
            <person name="Tabata S."/>
            <person name="Kupfer D.M."/>
            <person name="Najar F.Z."/>
            <person name="Wiley G.B."/>
            <person name="Roe B."/>
            <person name="Binnewies T.T."/>
            <person name="Ussery D.W."/>
            <person name="D'Haeze W."/>
            <person name="Herder J.D."/>
            <person name="Gevers D."/>
            <person name="Vereecke D."/>
            <person name="Holsters M."/>
            <person name="Oyaizu H."/>
        </authorList>
    </citation>
    <scope>NUCLEOTIDE SEQUENCE [LARGE SCALE GENOMIC DNA]</scope>
    <source>
        <strain evidence="5">ATCC 43989 / DSM 5975 / JCM 20966 / LMG 6465 / NBRC 14845 / NCIMB 13405 / ORS 571</strain>
    </source>
</reference>
<dbReference type="KEGG" id="azc:AZC_2805"/>
<reference evidence="4 5" key="6">
    <citation type="journal article" date="2011" name="Appl. Environ. Microbiol.">
        <title>Involvement of the azorhizobial chromosome partition gene (parA) in the onset of bacteroid differentiation during Sesbania rostrata stem nodule development.</title>
        <authorList>
            <person name="Liu CT."/>
            <person name="Lee KB."/>
            <person name="Wang YS."/>
            <person name="Peng MH."/>
            <person name="Lee KT."/>
            <person name="Suzuki S."/>
            <person name="Suzuki T."/>
            <person name="Oyaizu H."/>
        </authorList>
    </citation>
    <scope>NUCLEOTIDE SEQUENCE [LARGE SCALE GENOMIC DNA]</scope>
    <source>
        <strain evidence="5">ATCC 43989 / DSM 5975 / JCM 20966 / LMG 6465 / NBRC 14845 / NCIMB 13405 / ORS 571</strain>
    </source>
</reference>
<dbReference type="Gene3D" id="3.30.70.1070">
    <property type="entry name" value="Sporulation related repeat"/>
    <property type="match status" value="1"/>
</dbReference>
<evidence type="ECO:0000256" key="1">
    <source>
        <dbReference type="SAM" id="MobiDB-lite"/>
    </source>
</evidence>
<feature type="compositionally biased region" description="Low complexity" evidence="1">
    <location>
        <begin position="219"/>
        <end position="231"/>
    </location>
</feature>
<reference evidence="4 5" key="5">
    <citation type="journal article" date="2010" name="Appl. Environ. Microbiol.">
        <title>phrR-like gene praR of Azorhizobium caulinodans ORS571 is essential for symbiosis with Sesbania rostrata and is involved in expression of reb genes.</title>
        <authorList>
            <person name="Akiba N."/>
            <person name="Aono T."/>
            <person name="Toyazaki H."/>
            <person name="Sato S."/>
            <person name="Oyaizu H."/>
        </authorList>
    </citation>
    <scope>NUCLEOTIDE SEQUENCE [LARGE SCALE GENOMIC DNA]</scope>
    <source>
        <strain evidence="5">ATCC 43989 / DSM 5975 / JCM 20966 / LMG 6465 / NBRC 14845 / NCIMB 13405 / ORS 571</strain>
    </source>
</reference>
<feature type="domain" description="SPOR" evidence="3">
    <location>
        <begin position="469"/>
        <end position="554"/>
    </location>
</feature>
<accession>A8I9L5</accession>
<evidence type="ECO:0000259" key="3">
    <source>
        <dbReference type="PROSITE" id="PS51724"/>
    </source>
</evidence>
<reference evidence="4 5" key="4">
    <citation type="journal article" date="2009" name="Appl. Environ. Microbiol.">
        <title>Comparative genome-wide transcriptional profiling of Azorhizobium caulinodans ORS571 grown under free-living and symbiotic conditions.</title>
        <authorList>
            <person name="Tsukada S."/>
            <person name="Aono T."/>
            <person name="Akiba N."/>
            <person name="Lee KB."/>
            <person name="Liu CT."/>
            <person name="Toyazaki H."/>
            <person name="Oyaizu H."/>
        </authorList>
    </citation>
    <scope>NUCLEOTIDE SEQUENCE [LARGE SCALE GENOMIC DNA]</scope>
    <source>
        <strain evidence="5">ATCC 43989 / DSM 5975 / JCM 20966 / LMG 6465 / NBRC 14845 / NCIMB 13405 / ORS 571</strain>
    </source>
</reference>
<proteinExistence type="predicted"/>
<feature type="compositionally biased region" description="Low complexity" evidence="1">
    <location>
        <begin position="83"/>
        <end position="93"/>
    </location>
</feature>
<gene>
    <name evidence="4" type="ordered locus">AZC_2805</name>
</gene>
<reference evidence="5" key="2">
    <citation type="submission" date="2007-04" db="EMBL/GenBank/DDBJ databases">
        <title>Complete genome sequence of the nitrogen-fixing bacterium Azorhizobium caulinodans ORS571.</title>
        <authorList>
            <person name="Lee K.B."/>
            <person name="Backer P.D."/>
            <person name="Aono T."/>
            <person name="Liu C.T."/>
            <person name="Suzuki S."/>
            <person name="Suzuki T."/>
            <person name="Kaneko T."/>
            <person name="Yamada M."/>
            <person name="Tabata S."/>
            <person name="Kupfer D.M."/>
            <person name="Najar F.Z."/>
            <person name="Wiley G.B."/>
            <person name="Roe B."/>
            <person name="Binnewies T."/>
            <person name="Ussery D."/>
            <person name="Vereecke D."/>
            <person name="Gevers D."/>
            <person name="Holsters M."/>
            <person name="Oyaizu H."/>
        </authorList>
    </citation>
    <scope>NUCLEOTIDE SEQUENCE [LARGE SCALE GENOMIC DNA]</scope>
    <source>
        <strain evidence="5">ATCC 43989 / DSM 5975 / JCM 20966 / LMG 6465 / NBRC 14845 / NCIMB 13405 / ORS 571</strain>
    </source>
</reference>
<organism evidence="4 5">
    <name type="scientific">Azorhizobium caulinodans (strain ATCC 43989 / DSM 5975 / JCM 20966 / LMG 6465 / NBRC 14845 / NCIMB 13405 / ORS 571)</name>
    <dbReference type="NCBI Taxonomy" id="438753"/>
    <lineage>
        <taxon>Bacteria</taxon>
        <taxon>Pseudomonadati</taxon>
        <taxon>Pseudomonadota</taxon>
        <taxon>Alphaproteobacteria</taxon>
        <taxon>Hyphomicrobiales</taxon>
        <taxon>Xanthobacteraceae</taxon>
        <taxon>Azorhizobium</taxon>
    </lineage>
</organism>
<dbReference type="AlphaFoldDB" id="A8I9L5"/>
<feature type="compositionally biased region" description="Low complexity" evidence="1">
    <location>
        <begin position="317"/>
        <end position="327"/>
    </location>
</feature>
<protein>
    <recommendedName>
        <fullName evidence="3">SPOR domain-containing protein</fullName>
    </recommendedName>
</protein>
<feature type="region of interest" description="Disordered" evidence="1">
    <location>
        <begin position="1"/>
        <end position="275"/>
    </location>
</feature>
<feature type="region of interest" description="Disordered" evidence="1">
    <location>
        <begin position="317"/>
        <end position="371"/>
    </location>
</feature>
<evidence type="ECO:0000313" key="5">
    <source>
        <dbReference type="Proteomes" id="UP000000270"/>
    </source>
</evidence>
<dbReference type="STRING" id="438753.AZC_2805"/>
<dbReference type="SUPFAM" id="SSF110997">
    <property type="entry name" value="Sporulation related repeat"/>
    <property type="match status" value="1"/>
</dbReference>
<evidence type="ECO:0000256" key="2">
    <source>
        <dbReference type="SAM" id="Phobius"/>
    </source>
</evidence>
<evidence type="ECO:0000313" key="4">
    <source>
        <dbReference type="EMBL" id="BAF88803.1"/>
    </source>
</evidence>
<dbReference type="InterPro" id="IPR036680">
    <property type="entry name" value="SPOR-like_sf"/>
</dbReference>
<reference evidence="4 5" key="1">
    <citation type="journal article" date="2007" name="Appl. Environ. Microbiol.">
        <title>Rhizobial factors required for stem nodule maturation and maintenance in Sesbania rostrata-Azorhizobium caulinodans ORS571 symbiosis.</title>
        <authorList>
            <person name="Suzuki S."/>
            <person name="Aono T."/>
            <person name="Lee KB."/>
            <person name="Suzuki T."/>
            <person name="Liu CT."/>
            <person name="Miwa H."/>
            <person name="Wakao S."/>
            <person name="Iki T."/>
            <person name="Oyaizu H."/>
        </authorList>
    </citation>
    <scope>NUCLEOTIDE SEQUENCE [LARGE SCALE GENOMIC DNA]</scope>
    <source>
        <strain evidence="5">ATCC 43989 / DSM 5975 / JCM 20966 / LMG 6465 / NBRC 14845 / NCIMB 13405 / ORS 571</strain>
    </source>
</reference>
<dbReference type="GO" id="GO:0042834">
    <property type="term" value="F:peptidoglycan binding"/>
    <property type="evidence" value="ECO:0007669"/>
    <property type="project" value="InterPro"/>
</dbReference>
<dbReference type="Pfam" id="PF05036">
    <property type="entry name" value="SPOR"/>
    <property type="match status" value="1"/>
</dbReference>
<feature type="compositionally biased region" description="Basic and acidic residues" evidence="1">
    <location>
        <begin position="1"/>
        <end position="38"/>
    </location>
</feature>
<dbReference type="eggNOG" id="COG3115">
    <property type="taxonomic scope" value="Bacteria"/>
</dbReference>
<dbReference type="HOGENOM" id="CLU_041662_0_0_5"/>
<feature type="compositionally biased region" description="Basic and acidic residues" evidence="1">
    <location>
        <begin position="98"/>
        <end position="113"/>
    </location>
</feature>
<keyword evidence="2" id="KW-0812">Transmembrane</keyword>
<keyword evidence="2" id="KW-0472">Membrane</keyword>
<feature type="transmembrane region" description="Helical" evidence="2">
    <location>
        <begin position="291"/>
        <end position="312"/>
    </location>
</feature>
<dbReference type="EMBL" id="AP009384">
    <property type="protein sequence ID" value="BAF88803.1"/>
    <property type="molecule type" value="Genomic_DNA"/>
</dbReference>
<dbReference type="Proteomes" id="UP000000270">
    <property type="component" value="Chromosome"/>
</dbReference>
<dbReference type="InterPro" id="IPR007730">
    <property type="entry name" value="SPOR-like_dom"/>
</dbReference>
<keyword evidence="2" id="KW-1133">Transmembrane helix</keyword>
<keyword evidence="5" id="KW-1185">Reference proteome</keyword>
<name>A8I9L5_AZOC5</name>
<dbReference type="PROSITE" id="PS51724">
    <property type="entry name" value="SPOR"/>
    <property type="match status" value="1"/>
</dbReference>